<name>A0A6M8B6P6_9ACTO</name>
<accession>A0A6M8B6P6</accession>
<feature type="domain" description="DUF6318" evidence="1">
    <location>
        <begin position="2"/>
        <end position="135"/>
    </location>
</feature>
<sequence length="140" mass="15533">MPKPPTPPEATENTQQGAVSAAVHFIELYRYAFITGDTTDLAAMSEDRCTFCASAINAMTDLHDKGGWSNPWKLELTEFQYISPGEGKEYCGVRATMKSTESTSIRKGETVVVEPAEEKTLFLALRYYNDAWHVGEVSTE</sequence>
<dbReference type="Pfam" id="PF19843">
    <property type="entry name" value="DUF6318"/>
    <property type="match status" value="1"/>
</dbReference>
<evidence type="ECO:0000259" key="1">
    <source>
        <dbReference type="Pfam" id="PF19843"/>
    </source>
</evidence>
<evidence type="ECO:0000313" key="2">
    <source>
        <dbReference type="EMBL" id="QKD80240.1"/>
    </source>
</evidence>
<dbReference type="InterPro" id="IPR046281">
    <property type="entry name" value="DUF6318"/>
</dbReference>
<dbReference type="EMBL" id="CP053642">
    <property type="protein sequence ID" value="QKD80240.1"/>
    <property type="molecule type" value="Genomic_DNA"/>
</dbReference>
<dbReference type="Proteomes" id="UP000504752">
    <property type="component" value="Chromosome"/>
</dbReference>
<gene>
    <name evidence="2" type="ORF">HPC72_08475</name>
</gene>
<evidence type="ECO:0000313" key="3">
    <source>
        <dbReference type="Proteomes" id="UP000504752"/>
    </source>
</evidence>
<proteinExistence type="predicted"/>
<dbReference type="AlphaFoldDB" id="A0A6M8B6P6"/>
<protein>
    <recommendedName>
        <fullName evidence="1">DUF6318 domain-containing protein</fullName>
    </recommendedName>
</protein>
<reference evidence="2 3" key="1">
    <citation type="submission" date="2020-05" db="EMBL/GenBank/DDBJ databases">
        <title>Actinomyces sp. zg-325.</title>
        <authorList>
            <person name="Yang C."/>
        </authorList>
    </citation>
    <scope>NUCLEOTIDE SEQUENCE [LARGE SCALE GENOMIC DNA]</scope>
    <source>
        <strain evidence="3">zg-325</strain>
    </source>
</reference>
<organism evidence="2 3">
    <name type="scientific">Actinomyces marmotae</name>
    <dbReference type="NCBI Taxonomy" id="2737173"/>
    <lineage>
        <taxon>Bacteria</taxon>
        <taxon>Bacillati</taxon>
        <taxon>Actinomycetota</taxon>
        <taxon>Actinomycetes</taxon>
        <taxon>Actinomycetales</taxon>
        <taxon>Actinomycetaceae</taxon>
        <taxon>Actinomyces</taxon>
    </lineage>
</organism>
<keyword evidence="3" id="KW-1185">Reference proteome</keyword>
<dbReference type="KEGG" id="amam:HPC72_08475"/>